<dbReference type="EMBL" id="BAABJQ010000034">
    <property type="protein sequence ID" value="GAA5198787.1"/>
    <property type="molecule type" value="Genomic_DNA"/>
</dbReference>
<dbReference type="Proteomes" id="UP001501570">
    <property type="component" value="Unassembled WGS sequence"/>
</dbReference>
<name>A0ABP9SQC6_9ACTN</name>
<feature type="chain" id="PRO_5045677035" description="Alpha/beta hydrolase" evidence="1">
    <location>
        <begin position="29"/>
        <end position="373"/>
    </location>
</feature>
<sequence length="373" mass="38621">MLTVVLTSGLAILASGLAVLPVSSPARADGTDPSWATCAQYTVPVTLAGDATTYHVVGRLCTRGDQLRGAKTVQLLVSGLTYDHNYWNPAYQPTTYSWVYAETSAGYSTFDIDRLGVGLSDHPPAAELTVQNEALEVEQIIQALRAGTVGGIRFTTVVGVGHSLGAGILQYEAGTVTGAGNTPDYLVLADFLTALNTPGITSVNASLYPAAQDAKFASAGLPAGYLTTQPGTRGGDFYYSAGADTAMISLDESTKQTSSAAETTAFSAARTGAVTHGIHVPILLAVGQYDLLDCNAAAGLSCANATAVLNRESGNFGAQACLRAFVLPNSGHDTDLHVGAASLFNAVSNWLDNYTINYAQHKDANGCIPSTVS</sequence>
<dbReference type="Gene3D" id="3.40.50.1820">
    <property type="entry name" value="alpha/beta hydrolase"/>
    <property type="match status" value="1"/>
</dbReference>
<dbReference type="SUPFAM" id="SSF53474">
    <property type="entry name" value="alpha/beta-Hydrolases"/>
    <property type="match status" value="1"/>
</dbReference>
<evidence type="ECO:0000256" key="1">
    <source>
        <dbReference type="SAM" id="SignalP"/>
    </source>
</evidence>
<gene>
    <name evidence="2" type="ORF">GCM10023322_72980</name>
</gene>
<feature type="signal peptide" evidence="1">
    <location>
        <begin position="1"/>
        <end position="28"/>
    </location>
</feature>
<dbReference type="RefSeq" id="WP_345637624.1">
    <property type="nucleotide sequence ID" value="NZ_BAABJQ010000034.1"/>
</dbReference>
<dbReference type="InterPro" id="IPR029058">
    <property type="entry name" value="AB_hydrolase_fold"/>
</dbReference>
<protein>
    <recommendedName>
        <fullName evidence="4">Alpha/beta hydrolase</fullName>
    </recommendedName>
</protein>
<keyword evidence="1" id="KW-0732">Signal</keyword>
<organism evidence="2 3">
    <name type="scientific">Rugosimonospora acidiphila</name>
    <dbReference type="NCBI Taxonomy" id="556531"/>
    <lineage>
        <taxon>Bacteria</taxon>
        <taxon>Bacillati</taxon>
        <taxon>Actinomycetota</taxon>
        <taxon>Actinomycetes</taxon>
        <taxon>Micromonosporales</taxon>
        <taxon>Micromonosporaceae</taxon>
        <taxon>Rugosimonospora</taxon>
    </lineage>
</organism>
<evidence type="ECO:0008006" key="4">
    <source>
        <dbReference type="Google" id="ProtNLM"/>
    </source>
</evidence>
<evidence type="ECO:0000313" key="2">
    <source>
        <dbReference type="EMBL" id="GAA5198787.1"/>
    </source>
</evidence>
<comment type="caution">
    <text evidence="2">The sequence shown here is derived from an EMBL/GenBank/DDBJ whole genome shotgun (WGS) entry which is preliminary data.</text>
</comment>
<reference evidence="3" key="1">
    <citation type="journal article" date="2019" name="Int. J. Syst. Evol. Microbiol.">
        <title>The Global Catalogue of Microorganisms (GCM) 10K type strain sequencing project: providing services to taxonomists for standard genome sequencing and annotation.</title>
        <authorList>
            <consortium name="The Broad Institute Genomics Platform"/>
            <consortium name="The Broad Institute Genome Sequencing Center for Infectious Disease"/>
            <person name="Wu L."/>
            <person name="Ma J."/>
        </authorList>
    </citation>
    <scope>NUCLEOTIDE SEQUENCE [LARGE SCALE GENOMIC DNA]</scope>
    <source>
        <strain evidence="3">JCM 18304</strain>
    </source>
</reference>
<evidence type="ECO:0000313" key="3">
    <source>
        <dbReference type="Proteomes" id="UP001501570"/>
    </source>
</evidence>
<proteinExistence type="predicted"/>
<accession>A0ABP9SQC6</accession>
<keyword evidence="3" id="KW-1185">Reference proteome</keyword>